<comment type="similarity">
    <text evidence="2">Belongs to the SusD family.</text>
</comment>
<dbReference type="AlphaFoldDB" id="A0A1V6LQN0"/>
<dbReference type="InterPro" id="IPR033985">
    <property type="entry name" value="SusD-like_N"/>
</dbReference>
<keyword evidence="4" id="KW-0472">Membrane</keyword>
<dbReference type="Proteomes" id="UP000191680">
    <property type="component" value="Unassembled WGS sequence"/>
</dbReference>
<accession>A0A1V6LQN0</accession>
<keyword evidence="9" id="KW-1185">Reference proteome</keyword>
<proteinExistence type="inferred from homology"/>
<evidence type="ECO:0000256" key="1">
    <source>
        <dbReference type="ARBA" id="ARBA00004442"/>
    </source>
</evidence>
<evidence type="ECO:0000313" key="8">
    <source>
        <dbReference type="EMBL" id="OQD42256.1"/>
    </source>
</evidence>
<evidence type="ECO:0000256" key="5">
    <source>
        <dbReference type="ARBA" id="ARBA00023237"/>
    </source>
</evidence>
<keyword evidence="3" id="KW-0732">Signal</keyword>
<evidence type="ECO:0000259" key="7">
    <source>
        <dbReference type="Pfam" id="PF14322"/>
    </source>
</evidence>
<dbReference type="GO" id="GO:0009279">
    <property type="term" value="C:cell outer membrane"/>
    <property type="evidence" value="ECO:0007669"/>
    <property type="project" value="UniProtKB-SubCell"/>
</dbReference>
<organism evidence="8 9">
    <name type="scientific">Croceivirga radicis</name>
    <dbReference type="NCBI Taxonomy" id="1929488"/>
    <lineage>
        <taxon>Bacteria</taxon>
        <taxon>Pseudomonadati</taxon>
        <taxon>Bacteroidota</taxon>
        <taxon>Flavobacteriia</taxon>
        <taxon>Flavobacteriales</taxon>
        <taxon>Flavobacteriaceae</taxon>
        <taxon>Croceivirga</taxon>
    </lineage>
</organism>
<dbReference type="InterPro" id="IPR012944">
    <property type="entry name" value="SusD_RagB_dom"/>
</dbReference>
<evidence type="ECO:0000313" key="9">
    <source>
        <dbReference type="Proteomes" id="UP000191680"/>
    </source>
</evidence>
<dbReference type="OrthoDB" id="5694214at2"/>
<protein>
    <submittedName>
        <fullName evidence="8">RagB/SusD family nutrient uptake outer membrane protein</fullName>
    </submittedName>
</protein>
<dbReference type="Pfam" id="PF14322">
    <property type="entry name" value="SusD-like_3"/>
    <property type="match status" value="1"/>
</dbReference>
<comment type="subcellular location">
    <subcellularLocation>
        <location evidence="1">Cell outer membrane</location>
    </subcellularLocation>
</comment>
<dbReference type="Pfam" id="PF07980">
    <property type="entry name" value="SusD_RagB"/>
    <property type="match status" value="1"/>
</dbReference>
<feature type="domain" description="SusD-like N-terminal" evidence="7">
    <location>
        <begin position="30"/>
        <end position="222"/>
    </location>
</feature>
<reference evidence="8 9" key="1">
    <citation type="submission" date="2016-12" db="EMBL/GenBank/DDBJ databases">
        <authorList>
            <person name="Song W.-J."/>
            <person name="Kurnit D.M."/>
        </authorList>
    </citation>
    <scope>NUCLEOTIDE SEQUENCE [LARGE SCALE GENOMIC DNA]</scope>
    <source>
        <strain evidence="8 9">HSG9</strain>
    </source>
</reference>
<evidence type="ECO:0000256" key="2">
    <source>
        <dbReference type="ARBA" id="ARBA00006275"/>
    </source>
</evidence>
<dbReference type="RefSeq" id="WP_080319285.1">
    <property type="nucleotide sequence ID" value="NZ_MTBC01000007.1"/>
</dbReference>
<feature type="domain" description="RagB/SusD" evidence="6">
    <location>
        <begin position="352"/>
        <end position="489"/>
    </location>
</feature>
<comment type="caution">
    <text evidence="8">The sequence shown here is derived from an EMBL/GenBank/DDBJ whole genome shotgun (WGS) entry which is preliminary data.</text>
</comment>
<keyword evidence="5" id="KW-0998">Cell outer membrane</keyword>
<dbReference type="EMBL" id="MTBC01000007">
    <property type="protein sequence ID" value="OQD42256.1"/>
    <property type="molecule type" value="Genomic_DNA"/>
</dbReference>
<name>A0A1V6LQN0_9FLAO</name>
<evidence type="ECO:0000259" key="6">
    <source>
        <dbReference type="Pfam" id="PF07980"/>
    </source>
</evidence>
<dbReference type="SUPFAM" id="SSF48452">
    <property type="entry name" value="TPR-like"/>
    <property type="match status" value="1"/>
</dbReference>
<evidence type="ECO:0000256" key="4">
    <source>
        <dbReference type="ARBA" id="ARBA00023136"/>
    </source>
</evidence>
<evidence type="ECO:0000256" key="3">
    <source>
        <dbReference type="ARBA" id="ARBA00022729"/>
    </source>
</evidence>
<sequence>MKKYSIILIATALVTLVSCKEDALFKTNPNELSPDTFFKTAAQVESAATGTYAHLQNRGLYTRHMFFMMDNMSQENGRNQQLEADKVEYLQFAFNANHGPIGEYWKACYRGINNCNLLINNEDKVLALNDSELSPEMKAKFVGEAKFMRALYYFLLVTRFGGVPINDGLSSEGQPRSSVDEVYNLIISDLTDATTSLRSKSVEDTGRATREAAIAMLGKVYLFRNNKTAALVEFQKIYGQFQLEDEYFNNFTEEGEFGPESIFEVVYDDEIGGSAWGETGTGLNEITFRGQEYGVLNWYNVHVSDDLLDEYEAGDGRLKDNFYMAGDDYCCGTIQESDLADASGTIYRAAWKKYQNYHAEASEDAASGINFKYLRYADVLLMMAECVYESNPALAVEYINEVRTRPSTGLAPLPTTLSSAQVFNAIVHERKVELAGEQVRFNDIIRWGNAATELAGSNFQAGKHELLPIPAAEINANAALSEVDQNPGY</sequence>
<dbReference type="PROSITE" id="PS51257">
    <property type="entry name" value="PROKAR_LIPOPROTEIN"/>
    <property type="match status" value="1"/>
</dbReference>
<gene>
    <name evidence="8" type="ORF">BUL40_10810</name>
</gene>
<dbReference type="InterPro" id="IPR011990">
    <property type="entry name" value="TPR-like_helical_dom_sf"/>
</dbReference>
<dbReference type="Gene3D" id="1.25.40.390">
    <property type="match status" value="1"/>
</dbReference>